<sequence>MTMKQVADYELEGWIRSYKLAAGNGRECDQRMTWQQRVQYAIGHTINDYFTLSPAFRLHTSIQILLNRRWPRELSGFSDLTHYWEVYNRMVENLTLVTGMMIYDYPVALYENWTTEATELDMRLSLIVQAVWQEHGNPLQMKVQKFLVEEDEGIVDAFVHMVNVFWHSAFGRPPGEIEVYALMEGRRHSFTGESLSLSKSSDYVRLLVDTWEREARRRGGEDQQSAGCPGTCGLWLLGYS</sequence>
<name>A0A919XSC9_9BACL</name>
<comment type="caution">
    <text evidence="1">The sequence shown here is derived from an EMBL/GenBank/DDBJ whole genome shotgun (WGS) entry which is preliminary data.</text>
</comment>
<protein>
    <submittedName>
        <fullName evidence="1">Uncharacterized protein</fullName>
    </submittedName>
</protein>
<organism evidence="1 2">
    <name type="scientific">Paenibacillus antibioticophila</name>
    <dbReference type="NCBI Taxonomy" id="1274374"/>
    <lineage>
        <taxon>Bacteria</taxon>
        <taxon>Bacillati</taxon>
        <taxon>Bacillota</taxon>
        <taxon>Bacilli</taxon>
        <taxon>Bacillales</taxon>
        <taxon>Paenibacillaceae</taxon>
        <taxon>Paenibacillus</taxon>
    </lineage>
</organism>
<evidence type="ECO:0000313" key="2">
    <source>
        <dbReference type="Proteomes" id="UP000681162"/>
    </source>
</evidence>
<proteinExistence type="predicted"/>
<reference evidence="1 2" key="1">
    <citation type="submission" date="2021-03" db="EMBL/GenBank/DDBJ databases">
        <title>Antimicrobial resistance genes in bacteria isolated from Japanese honey, and their potential for conferring macrolide and lincosamide resistance in the American foulbrood pathogen Paenibacillus larvae.</title>
        <authorList>
            <person name="Okamoto M."/>
            <person name="Kumagai M."/>
            <person name="Kanamori H."/>
            <person name="Takamatsu D."/>
        </authorList>
    </citation>
    <scope>NUCLEOTIDE SEQUENCE [LARGE SCALE GENOMIC DNA]</scope>
    <source>
        <strain evidence="1 2">J41TS12</strain>
    </source>
</reference>
<evidence type="ECO:0000313" key="1">
    <source>
        <dbReference type="EMBL" id="GIO38391.1"/>
    </source>
</evidence>
<keyword evidence="2" id="KW-1185">Reference proteome</keyword>
<dbReference type="EMBL" id="BORR01000012">
    <property type="protein sequence ID" value="GIO38391.1"/>
    <property type="molecule type" value="Genomic_DNA"/>
</dbReference>
<gene>
    <name evidence="1" type="ORF">J41TS12_32520</name>
</gene>
<dbReference type="RefSeq" id="WP_249413075.1">
    <property type="nucleotide sequence ID" value="NZ_BORR01000012.1"/>
</dbReference>
<dbReference type="Proteomes" id="UP000681162">
    <property type="component" value="Unassembled WGS sequence"/>
</dbReference>
<dbReference type="AlphaFoldDB" id="A0A919XSC9"/>
<accession>A0A919XSC9</accession>